<dbReference type="InterPro" id="IPR023996">
    <property type="entry name" value="TonB-dep_OMP_SusC/RagA"/>
</dbReference>
<dbReference type="Pfam" id="PF07715">
    <property type="entry name" value="Plug"/>
    <property type="match status" value="1"/>
</dbReference>
<dbReference type="SUPFAM" id="SSF56935">
    <property type="entry name" value="Porins"/>
    <property type="match status" value="1"/>
</dbReference>
<keyword evidence="5 7" id="KW-0472">Membrane</keyword>
<evidence type="ECO:0000256" key="4">
    <source>
        <dbReference type="ARBA" id="ARBA00022692"/>
    </source>
</evidence>
<accession>A0A512RLC4</accession>
<protein>
    <recommendedName>
        <fullName evidence="9">TonB-dependent receptor plug domain-containing protein</fullName>
    </recommendedName>
</protein>
<dbReference type="NCBIfam" id="TIGR04057">
    <property type="entry name" value="SusC_RagA_signa"/>
    <property type="match status" value="1"/>
</dbReference>
<feature type="domain" description="TonB-dependent receptor plug" evidence="9">
    <location>
        <begin position="118"/>
        <end position="236"/>
    </location>
</feature>
<dbReference type="InterPro" id="IPR039426">
    <property type="entry name" value="TonB-dep_rcpt-like"/>
</dbReference>
<reference evidence="10 11" key="1">
    <citation type="submission" date="2019-07" db="EMBL/GenBank/DDBJ databases">
        <title>Whole genome shotgun sequence of Chitinophaga cymbidii NBRC 109752.</title>
        <authorList>
            <person name="Hosoyama A."/>
            <person name="Uohara A."/>
            <person name="Ohji S."/>
            <person name="Ichikawa N."/>
        </authorList>
    </citation>
    <scope>NUCLEOTIDE SEQUENCE [LARGE SCALE GENOMIC DNA]</scope>
    <source>
        <strain evidence="10 11">NBRC 109752</strain>
    </source>
</reference>
<keyword evidence="4 7" id="KW-0812">Transmembrane</keyword>
<evidence type="ECO:0000256" key="3">
    <source>
        <dbReference type="ARBA" id="ARBA00022452"/>
    </source>
</evidence>
<feature type="chain" id="PRO_5021890363" description="TonB-dependent receptor plug domain-containing protein" evidence="8">
    <location>
        <begin position="23"/>
        <end position="1082"/>
    </location>
</feature>
<feature type="signal peptide" evidence="8">
    <location>
        <begin position="1"/>
        <end position="22"/>
    </location>
</feature>
<keyword evidence="6 7" id="KW-0998">Cell outer membrane</keyword>
<evidence type="ECO:0000256" key="6">
    <source>
        <dbReference type="ARBA" id="ARBA00023237"/>
    </source>
</evidence>
<evidence type="ECO:0000313" key="10">
    <source>
        <dbReference type="EMBL" id="GEP96508.1"/>
    </source>
</evidence>
<dbReference type="Gene3D" id="2.40.170.20">
    <property type="entry name" value="TonB-dependent receptor, beta-barrel domain"/>
    <property type="match status" value="1"/>
</dbReference>
<evidence type="ECO:0000256" key="2">
    <source>
        <dbReference type="ARBA" id="ARBA00022448"/>
    </source>
</evidence>
<comment type="subcellular location">
    <subcellularLocation>
        <location evidence="1 7">Cell outer membrane</location>
        <topology evidence="1 7">Multi-pass membrane protein</topology>
    </subcellularLocation>
</comment>
<comment type="caution">
    <text evidence="10">The sequence shown here is derived from an EMBL/GenBank/DDBJ whole genome shotgun (WGS) entry which is preliminary data.</text>
</comment>
<evidence type="ECO:0000313" key="11">
    <source>
        <dbReference type="Proteomes" id="UP000321436"/>
    </source>
</evidence>
<dbReference type="SUPFAM" id="SSF49464">
    <property type="entry name" value="Carboxypeptidase regulatory domain-like"/>
    <property type="match status" value="1"/>
</dbReference>
<dbReference type="NCBIfam" id="TIGR04056">
    <property type="entry name" value="OMP_RagA_SusC"/>
    <property type="match status" value="1"/>
</dbReference>
<evidence type="ECO:0000256" key="7">
    <source>
        <dbReference type="PROSITE-ProRule" id="PRU01360"/>
    </source>
</evidence>
<proteinExistence type="inferred from homology"/>
<gene>
    <name evidence="10" type="ORF">CCY01nite_27680</name>
</gene>
<comment type="similarity">
    <text evidence="7">Belongs to the TonB-dependent receptor family.</text>
</comment>
<dbReference type="Gene3D" id="2.60.40.1120">
    <property type="entry name" value="Carboxypeptidase-like, regulatory domain"/>
    <property type="match status" value="1"/>
</dbReference>
<dbReference type="Gene3D" id="2.170.130.10">
    <property type="entry name" value="TonB-dependent receptor, plug domain"/>
    <property type="match status" value="1"/>
</dbReference>
<dbReference type="AlphaFoldDB" id="A0A512RLC4"/>
<evidence type="ECO:0000256" key="1">
    <source>
        <dbReference type="ARBA" id="ARBA00004571"/>
    </source>
</evidence>
<dbReference type="InterPro" id="IPR023997">
    <property type="entry name" value="TonB-dep_OMP_SusC/RagA_CS"/>
</dbReference>
<keyword evidence="11" id="KW-1185">Reference proteome</keyword>
<dbReference type="InterPro" id="IPR037066">
    <property type="entry name" value="Plug_dom_sf"/>
</dbReference>
<name>A0A512RLC4_9BACT</name>
<dbReference type="OrthoDB" id="9768177at2"/>
<dbReference type="InterPro" id="IPR036942">
    <property type="entry name" value="Beta-barrel_TonB_sf"/>
</dbReference>
<dbReference type="RefSeq" id="WP_146862673.1">
    <property type="nucleotide sequence ID" value="NZ_BKAU01000002.1"/>
</dbReference>
<dbReference type="Proteomes" id="UP000321436">
    <property type="component" value="Unassembled WGS sequence"/>
</dbReference>
<dbReference type="EMBL" id="BKAU01000002">
    <property type="protein sequence ID" value="GEP96508.1"/>
    <property type="molecule type" value="Genomic_DNA"/>
</dbReference>
<sequence length="1082" mass="119702">MKNMILMACFVLPCLFPICTQAQNLTVKGKVTDETNVALPGVSIQAKGTRFNAVTGTDGSFSISVDRSNVTLLFTYIGYVPQEVEVRNRTTINVTLQRDQKSLEGVVVVGYGTRRRGDVTGSIASINAKQIEQVPTTNVSQALQGRIPGVEATNTSFRPGSGARIRVRGNRSLTPSANNNFSASLDNGRNEPLYVVDGIPITYSIDDINPLDIESIDVLKDASATAIYGSRGANGVIQITTKKGKAGKLSVQYSGSVSVDKILKPIRSLDGPQFADMRRQAYFANGSYDPALANGGATFYYPDPASDYALFQADQNVWNSVAMGYDWIQLDVANGIFNARKRASTADEKALMANLGLSVLDSLAIYDPSKVRTFDWQNEALRTGITHNHQIQVSGGTEKFRASFSGAYFNQKGIEYGQDYTRYTFNQNTDFRLNDRINVGGGITYSSAIQNVGPSMYTSSIYQIPLALPYDENGNLIFYPGEDANIVNPLNDPNTVFNEYRTNRLLANVFGEVELLKGLKYRAAFGADMTNVRQGTFNGSVSSVRQGNPANASYATRLGFNWVLDNMLNYNKTFGTDHSISVTLLHEMQKTRFEQNTMRAENLIYESQKWYSLQNNALATVTGDGSFSQTQLLSFMGRINYAYKDKYILTLSQRNDNSSVLSAGSKGEWFPSAAVAWRVNQEGFMQNVSFINDLKLRVGYGAVGSSSIDAYLTRGTLSRSIYNFGTAAAQGYAPATLPLPDLTWERTSTSNIALDFSVLKNRIRGTVDVYEANTTNQLQNQSIPSASGYTAVLVNLGRVRNRGIEVSLSTVNIDNPDGFRWTTDFIFSRNREQIVTLDGTGNDNLGNQWFVGHPIQTYYDWQFQGIYQYGDTAKGGILDHYWQIPANKSSINFRPGRVRVTDANGDTLINDADKMILGYPNADWTGSINSTWSYKGFDLSVYLYIRKGSLIRDVRPSLNGRYQSSYANYWTPENPSNEQPHPNRTVDIYQYWQAAGFHDGTFARIRSISLSYRFPAAMLSKLGVGSFSVYANALNPFLFSKFKSFDPETGSNYVSSYPTNTTAPGPNSYSFRSFVFGVRLGL</sequence>
<dbReference type="PROSITE" id="PS52016">
    <property type="entry name" value="TONB_DEPENDENT_REC_3"/>
    <property type="match status" value="1"/>
</dbReference>
<evidence type="ECO:0000256" key="5">
    <source>
        <dbReference type="ARBA" id="ARBA00023136"/>
    </source>
</evidence>
<evidence type="ECO:0000256" key="8">
    <source>
        <dbReference type="SAM" id="SignalP"/>
    </source>
</evidence>
<keyword evidence="8" id="KW-0732">Signal</keyword>
<keyword evidence="2 7" id="KW-0813">Transport</keyword>
<dbReference type="Pfam" id="PF13715">
    <property type="entry name" value="CarbopepD_reg_2"/>
    <property type="match status" value="1"/>
</dbReference>
<keyword evidence="3 7" id="KW-1134">Transmembrane beta strand</keyword>
<dbReference type="GO" id="GO:0009279">
    <property type="term" value="C:cell outer membrane"/>
    <property type="evidence" value="ECO:0007669"/>
    <property type="project" value="UniProtKB-SubCell"/>
</dbReference>
<dbReference type="InterPro" id="IPR008969">
    <property type="entry name" value="CarboxyPept-like_regulatory"/>
</dbReference>
<dbReference type="InterPro" id="IPR012910">
    <property type="entry name" value="Plug_dom"/>
</dbReference>
<evidence type="ECO:0000259" key="9">
    <source>
        <dbReference type="Pfam" id="PF07715"/>
    </source>
</evidence>
<organism evidence="10 11">
    <name type="scientific">Chitinophaga cymbidii</name>
    <dbReference type="NCBI Taxonomy" id="1096750"/>
    <lineage>
        <taxon>Bacteria</taxon>
        <taxon>Pseudomonadati</taxon>
        <taxon>Bacteroidota</taxon>
        <taxon>Chitinophagia</taxon>
        <taxon>Chitinophagales</taxon>
        <taxon>Chitinophagaceae</taxon>
        <taxon>Chitinophaga</taxon>
    </lineage>
</organism>